<evidence type="ECO:0000313" key="2">
    <source>
        <dbReference type="Proteomes" id="UP000050761"/>
    </source>
</evidence>
<reference evidence="3" key="2">
    <citation type="submission" date="2019-09" db="UniProtKB">
        <authorList>
            <consortium name="WormBaseParasite"/>
        </authorList>
    </citation>
    <scope>IDENTIFICATION</scope>
</reference>
<accession>A0A3P8AUW3</accession>
<accession>A0A183FF68</accession>
<proteinExistence type="predicted"/>
<keyword evidence="2" id="KW-1185">Reference proteome</keyword>
<dbReference type="EMBL" id="UZAH01025417">
    <property type="protein sequence ID" value="VDO63482.1"/>
    <property type="molecule type" value="Genomic_DNA"/>
</dbReference>
<organism evidence="2 3">
    <name type="scientific">Heligmosomoides polygyrus</name>
    <name type="common">Parasitic roundworm</name>
    <dbReference type="NCBI Taxonomy" id="6339"/>
    <lineage>
        <taxon>Eukaryota</taxon>
        <taxon>Metazoa</taxon>
        <taxon>Ecdysozoa</taxon>
        <taxon>Nematoda</taxon>
        <taxon>Chromadorea</taxon>
        <taxon>Rhabditida</taxon>
        <taxon>Rhabditina</taxon>
        <taxon>Rhabditomorpha</taxon>
        <taxon>Strongyloidea</taxon>
        <taxon>Heligmosomidae</taxon>
        <taxon>Heligmosomoides</taxon>
    </lineage>
</organism>
<evidence type="ECO:0000313" key="1">
    <source>
        <dbReference type="EMBL" id="VDO63482.1"/>
    </source>
</evidence>
<sequence length="92" mass="10397">MWRHTGVSKNNREQLAQPRLVTIGVKRNVRRQRDGRGGEKEARGDPLQRAFTCCIVLRIQLLGRREMERWPCASSAKAAAAPLRLDFSLLGA</sequence>
<protein>
    <submittedName>
        <fullName evidence="1 3">Uncharacterized protein</fullName>
    </submittedName>
</protein>
<dbReference type="WBParaSite" id="HPBE_0000512301-mRNA-1">
    <property type="protein sequence ID" value="HPBE_0000512301-mRNA-1"/>
    <property type="gene ID" value="HPBE_0000512301"/>
</dbReference>
<dbReference type="AlphaFoldDB" id="A0A183FF68"/>
<name>A0A183FF68_HELPZ</name>
<gene>
    <name evidence="1" type="ORF">HPBE_LOCUS5124</name>
</gene>
<reference evidence="1 2" key="1">
    <citation type="submission" date="2018-11" db="EMBL/GenBank/DDBJ databases">
        <authorList>
            <consortium name="Pathogen Informatics"/>
        </authorList>
    </citation>
    <scope>NUCLEOTIDE SEQUENCE [LARGE SCALE GENOMIC DNA]</scope>
</reference>
<evidence type="ECO:0000313" key="3">
    <source>
        <dbReference type="WBParaSite" id="HPBE_0000512301-mRNA-1"/>
    </source>
</evidence>
<dbReference type="Proteomes" id="UP000050761">
    <property type="component" value="Unassembled WGS sequence"/>
</dbReference>